<dbReference type="AlphaFoldDB" id="A0A934K5F6"/>
<dbReference type="FunFam" id="3.40.309.10:FF:000009">
    <property type="entry name" value="Aldehyde dehydrogenase A"/>
    <property type="match status" value="1"/>
</dbReference>
<dbReference type="SUPFAM" id="SSF53720">
    <property type="entry name" value="ALDH-like"/>
    <property type="match status" value="1"/>
</dbReference>
<dbReference type="EMBL" id="JAEKNR010000142">
    <property type="protein sequence ID" value="MBJ7599204.1"/>
    <property type="molecule type" value="Genomic_DNA"/>
</dbReference>
<evidence type="ECO:0000313" key="5">
    <source>
        <dbReference type="Proteomes" id="UP000612893"/>
    </source>
</evidence>
<dbReference type="Proteomes" id="UP000612893">
    <property type="component" value="Unassembled WGS sequence"/>
</dbReference>
<protein>
    <submittedName>
        <fullName evidence="4">Aldehyde dehydrogenase</fullName>
    </submittedName>
</protein>
<accession>A0A934K5F6</accession>
<dbReference type="GO" id="GO:0016620">
    <property type="term" value="F:oxidoreductase activity, acting on the aldehyde or oxo group of donors, NAD or NADP as acceptor"/>
    <property type="evidence" value="ECO:0007669"/>
    <property type="project" value="InterPro"/>
</dbReference>
<keyword evidence="2" id="KW-0560">Oxidoreductase</keyword>
<evidence type="ECO:0000259" key="3">
    <source>
        <dbReference type="Pfam" id="PF00171"/>
    </source>
</evidence>
<sequence>MIIEGERATAASGETYEVRNPATGEVVDQVPSGGVEDVARAARAAEKAQRSWGRLAPAERARILHAAAAHMLEKVDEIAPVLTAEQGKTLLESKIEARRFGENIAWFADLADKIHGEYVSLPDTSQYGLVLRRPIGVTGAIVPWNFPLTLAANKVAPSIAAGNAVVLKPSSTTPLATLRCVEALIEGGLPEGVVNVVLGPRTGEAIVTEPLIRKVALTGSTPTGKKVAAAAAPLLKKVVLELGGSDPCIVLDDANLDEAAKAISVGRFFNCGQACLAIKRLYVQEAAFEPLLERLVERARKLKPGNGMARDSRMGPMHSATQRAEVEAQVQDALDRGARVAFGGGRPEGAEYENGYFINPTILVDVPDESRMVTEEVFGPALPVMTIVDLDEGIARANASPFGLGSSIWTSSMAAAHRAVQELEAGYTWVNALQIAHDELPFGGTKESGYGKEHGIEAFHQYTEQKSIVYGLMGQKG</sequence>
<gene>
    <name evidence="4" type="ORF">JF922_14165</name>
</gene>
<dbReference type="Pfam" id="PF00171">
    <property type="entry name" value="Aldedh"/>
    <property type="match status" value="1"/>
</dbReference>
<evidence type="ECO:0000256" key="1">
    <source>
        <dbReference type="ARBA" id="ARBA00009986"/>
    </source>
</evidence>
<evidence type="ECO:0000256" key="2">
    <source>
        <dbReference type="ARBA" id="ARBA00023002"/>
    </source>
</evidence>
<dbReference type="InterPro" id="IPR016161">
    <property type="entry name" value="Ald_DH/histidinol_DH"/>
</dbReference>
<dbReference type="InterPro" id="IPR016160">
    <property type="entry name" value="Ald_DH_CS_CYS"/>
</dbReference>
<dbReference type="Gene3D" id="3.40.309.10">
    <property type="entry name" value="Aldehyde Dehydrogenase, Chain A, domain 2"/>
    <property type="match status" value="1"/>
</dbReference>
<reference evidence="4" key="1">
    <citation type="submission" date="2020-10" db="EMBL/GenBank/DDBJ databases">
        <title>Ca. Dormibacterota MAGs.</title>
        <authorList>
            <person name="Montgomery K."/>
        </authorList>
    </citation>
    <scope>NUCLEOTIDE SEQUENCE [LARGE SCALE GENOMIC DNA]</scope>
    <source>
        <strain evidence="4">SC8812_S17_10</strain>
    </source>
</reference>
<organism evidence="4 5">
    <name type="scientific">Candidatus Nephthysia bennettiae</name>
    <dbReference type="NCBI Taxonomy" id="3127016"/>
    <lineage>
        <taxon>Bacteria</taxon>
        <taxon>Bacillati</taxon>
        <taxon>Candidatus Dormiibacterota</taxon>
        <taxon>Candidatus Dormibacteria</taxon>
        <taxon>Candidatus Dormibacterales</taxon>
        <taxon>Candidatus Dormibacteraceae</taxon>
        <taxon>Candidatus Nephthysia</taxon>
    </lineage>
</organism>
<keyword evidence="5" id="KW-1185">Reference proteome</keyword>
<dbReference type="InterPro" id="IPR016162">
    <property type="entry name" value="Ald_DH_N"/>
</dbReference>
<dbReference type="InterPro" id="IPR015590">
    <property type="entry name" value="Aldehyde_DH_dom"/>
</dbReference>
<dbReference type="FunFam" id="3.40.605.10:FF:000007">
    <property type="entry name" value="NAD/NADP-dependent betaine aldehyde dehydrogenase"/>
    <property type="match status" value="1"/>
</dbReference>
<dbReference type="Gene3D" id="3.40.605.10">
    <property type="entry name" value="Aldehyde Dehydrogenase, Chain A, domain 1"/>
    <property type="match status" value="1"/>
</dbReference>
<dbReference type="InterPro" id="IPR016163">
    <property type="entry name" value="Ald_DH_C"/>
</dbReference>
<dbReference type="PROSITE" id="PS00070">
    <property type="entry name" value="ALDEHYDE_DEHYDR_CYS"/>
    <property type="match status" value="1"/>
</dbReference>
<dbReference type="RefSeq" id="WP_338202696.1">
    <property type="nucleotide sequence ID" value="NZ_JAEKNR010000142.1"/>
</dbReference>
<dbReference type="PANTHER" id="PTHR11699">
    <property type="entry name" value="ALDEHYDE DEHYDROGENASE-RELATED"/>
    <property type="match status" value="1"/>
</dbReference>
<feature type="domain" description="Aldehyde dehydrogenase" evidence="3">
    <location>
        <begin position="11"/>
        <end position="468"/>
    </location>
</feature>
<comment type="similarity">
    <text evidence="1">Belongs to the aldehyde dehydrogenase family.</text>
</comment>
<proteinExistence type="inferred from homology"/>
<name>A0A934K5F6_9BACT</name>
<comment type="caution">
    <text evidence="4">The sequence shown here is derived from an EMBL/GenBank/DDBJ whole genome shotgun (WGS) entry which is preliminary data.</text>
</comment>
<evidence type="ECO:0000313" key="4">
    <source>
        <dbReference type="EMBL" id="MBJ7599204.1"/>
    </source>
</evidence>